<evidence type="ECO:0000313" key="2">
    <source>
        <dbReference type="EMBL" id="SAL85707.1"/>
    </source>
</evidence>
<organism evidence="2 3">
    <name type="scientific">Caballeronia arvi</name>
    <dbReference type="NCBI Taxonomy" id="1777135"/>
    <lineage>
        <taxon>Bacteria</taxon>
        <taxon>Pseudomonadati</taxon>
        <taxon>Pseudomonadota</taxon>
        <taxon>Betaproteobacteria</taxon>
        <taxon>Burkholderiales</taxon>
        <taxon>Burkholderiaceae</taxon>
        <taxon>Caballeronia</taxon>
    </lineage>
</organism>
<dbReference type="RefSeq" id="WP_061151569.1">
    <property type="nucleotide sequence ID" value="NZ_FCOM02000063.1"/>
</dbReference>
<proteinExistence type="predicted"/>
<name>A0A158KX85_9BURK</name>
<dbReference type="InterPro" id="IPR054195">
    <property type="entry name" value="DUF6900"/>
</dbReference>
<evidence type="ECO:0000259" key="1">
    <source>
        <dbReference type="Pfam" id="PF21841"/>
    </source>
</evidence>
<gene>
    <name evidence="2" type="ORF">AWB74_07410</name>
</gene>
<dbReference type="Pfam" id="PF21841">
    <property type="entry name" value="DUF6900"/>
    <property type="match status" value="1"/>
</dbReference>
<protein>
    <recommendedName>
        <fullName evidence="1">DUF6900 domain-containing protein</fullName>
    </recommendedName>
</protein>
<dbReference type="OrthoDB" id="9108067at2"/>
<comment type="caution">
    <text evidence="2">The sequence shown here is derived from an EMBL/GenBank/DDBJ whole genome shotgun (WGS) entry which is preliminary data.</text>
</comment>
<sequence length="74" mass="8302">MIYRNKTEAYWELLLTIARDELGIESFDAAGDTGADMRMCRVEDIGRALERAYDMGLMVGHTVTRAGCAEESRV</sequence>
<dbReference type="AlphaFoldDB" id="A0A158KX85"/>
<feature type="domain" description="DUF6900" evidence="1">
    <location>
        <begin position="12"/>
        <end position="57"/>
    </location>
</feature>
<accession>A0A158KX85</accession>
<keyword evidence="3" id="KW-1185">Reference proteome</keyword>
<evidence type="ECO:0000313" key="3">
    <source>
        <dbReference type="Proteomes" id="UP000055019"/>
    </source>
</evidence>
<dbReference type="EMBL" id="FCOM02000063">
    <property type="protein sequence ID" value="SAL85707.1"/>
    <property type="molecule type" value="Genomic_DNA"/>
</dbReference>
<reference evidence="2" key="1">
    <citation type="submission" date="2016-01" db="EMBL/GenBank/DDBJ databases">
        <authorList>
            <person name="Peeters C."/>
        </authorList>
    </citation>
    <scope>NUCLEOTIDE SEQUENCE [LARGE SCALE GENOMIC DNA]</scope>
    <source>
        <strain evidence="2">LMG 29317</strain>
    </source>
</reference>
<dbReference type="Proteomes" id="UP000055019">
    <property type="component" value="Unassembled WGS sequence"/>
</dbReference>